<reference evidence="2 3" key="1">
    <citation type="submission" date="2018-12" db="EMBL/GenBank/DDBJ databases">
        <authorList>
            <person name="Yu L."/>
        </authorList>
    </citation>
    <scope>NUCLEOTIDE SEQUENCE [LARGE SCALE GENOMIC DNA]</scope>
    <source>
        <strain evidence="2 3">S5H2222</strain>
    </source>
</reference>
<comment type="caution">
    <text evidence="2">The sequence shown here is derived from an EMBL/GenBank/DDBJ whole genome shotgun (WGS) entry which is preliminary data.</text>
</comment>
<dbReference type="Proteomes" id="UP000276349">
    <property type="component" value="Unassembled WGS sequence"/>
</dbReference>
<sequence>MALTSCRTLAETLLEKAVEAENLTNTVPNTFQERITYFHREGIITNEQNEAFYVIRKYGNAAAHDSFRKFYIREALEVWENTYKVVKWFIEVYGSTEIQVPEYDEPAVKATDHEDLSKVLEIIKSLEERLQGGEISSNEGLSDEGLSKAHQVSRVIKCDNEQLEIPFFLRDAFLLPQRFPKSTTFLIRLNGEQQARIMSELPENFEGLHQHVKRFNEKNDATFFEELKEYVKEETIRKKIEEQHPGEMILFYKEDYIILTEALGEVELTIQDFPGSPSFIKQLHEQNITKVNQLPKELVLLGKYKNVGETTLQRLFEQLKLKALEISKEYVTI</sequence>
<evidence type="ECO:0000313" key="2">
    <source>
        <dbReference type="EMBL" id="RTQ92246.1"/>
    </source>
</evidence>
<evidence type="ECO:0000313" key="3">
    <source>
        <dbReference type="Proteomes" id="UP000276349"/>
    </source>
</evidence>
<dbReference type="EMBL" id="RXNR01000033">
    <property type="protein sequence ID" value="RTQ92246.1"/>
    <property type="molecule type" value="Genomic_DNA"/>
</dbReference>
<organism evidence="2 3">
    <name type="scientific">Lysinibacillus telephonicus</name>
    <dbReference type="NCBI Taxonomy" id="1714840"/>
    <lineage>
        <taxon>Bacteria</taxon>
        <taxon>Bacillati</taxon>
        <taxon>Bacillota</taxon>
        <taxon>Bacilli</taxon>
        <taxon>Bacillales</taxon>
        <taxon>Bacillaceae</taxon>
        <taxon>Lysinibacillus</taxon>
    </lineage>
</organism>
<dbReference type="AlphaFoldDB" id="A0A3S0J261"/>
<keyword evidence="3" id="KW-1185">Reference proteome</keyword>
<evidence type="ECO:0000259" key="1">
    <source>
        <dbReference type="Pfam" id="PF13643"/>
    </source>
</evidence>
<feature type="domain" description="DUF4145" evidence="1">
    <location>
        <begin position="2"/>
        <end position="77"/>
    </location>
</feature>
<name>A0A3S0J261_9BACI</name>
<accession>A0A3S0J261</accession>
<dbReference type="OrthoDB" id="2451832at2"/>
<protein>
    <submittedName>
        <fullName evidence="2">DUF4145 domain-containing protein</fullName>
    </submittedName>
</protein>
<proteinExistence type="predicted"/>
<dbReference type="Pfam" id="PF13643">
    <property type="entry name" value="DUF4145"/>
    <property type="match status" value="1"/>
</dbReference>
<dbReference type="InterPro" id="IPR025285">
    <property type="entry name" value="DUF4145"/>
</dbReference>
<gene>
    <name evidence="2" type="ORF">EKG35_12220</name>
</gene>